<name>A0A2T7GA01_9RHOB</name>
<reference evidence="8 9" key="1">
    <citation type="submission" date="2018-04" db="EMBL/GenBank/DDBJ databases">
        <title>Pelagivirga bohaiensis gen. nov., sp. nov., a bacterium isolated from the Bohai Sea.</title>
        <authorList>
            <person name="Ji X."/>
        </authorList>
    </citation>
    <scope>NUCLEOTIDE SEQUENCE [LARGE SCALE GENOMIC DNA]</scope>
    <source>
        <strain evidence="8 9">BH-SD19</strain>
    </source>
</reference>
<dbReference type="GO" id="GO:0019843">
    <property type="term" value="F:rRNA binding"/>
    <property type="evidence" value="ECO:0007669"/>
    <property type="project" value="UniProtKB-UniRule"/>
</dbReference>
<evidence type="ECO:0000256" key="1">
    <source>
        <dbReference type="ARBA" id="ARBA00003686"/>
    </source>
</evidence>
<protein>
    <recommendedName>
        <fullName evidence="5 7">Small ribosomal subunit protein uS14</fullName>
    </recommendedName>
</protein>
<dbReference type="GO" id="GO:0015935">
    <property type="term" value="C:small ribosomal subunit"/>
    <property type="evidence" value="ECO:0007669"/>
    <property type="project" value="TreeGrafter"/>
</dbReference>
<evidence type="ECO:0000256" key="6">
    <source>
        <dbReference type="ARBA" id="ARBA00047110"/>
    </source>
</evidence>
<dbReference type="PANTHER" id="PTHR19836:SF19">
    <property type="entry name" value="SMALL RIBOSOMAL SUBUNIT PROTEIN US14M"/>
    <property type="match status" value="1"/>
</dbReference>
<evidence type="ECO:0000313" key="9">
    <source>
        <dbReference type="Proteomes" id="UP000244446"/>
    </source>
</evidence>
<keyword evidence="7" id="KW-0694">RNA-binding</keyword>
<comment type="caution">
    <text evidence="8">The sequence shown here is derived from an EMBL/GenBank/DDBJ whole genome shotgun (WGS) entry which is preliminary data.</text>
</comment>
<dbReference type="PANTHER" id="PTHR19836">
    <property type="entry name" value="30S RIBOSOMAL PROTEIN S14"/>
    <property type="match status" value="1"/>
</dbReference>
<keyword evidence="7" id="KW-0699">rRNA-binding</keyword>
<evidence type="ECO:0000256" key="7">
    <source>
        <dbReference type="HAMAP-Rule" id="MF_00537"/>
    </source>
</evidence>
<keyword evidence="4 7" id="KW-0687">Ribonucleoprotein</keyword>
<sequence length="101" mass="11632">MAKKAMIEREKKRQKLVQKYAAKRAALKEIINDESKPMEERFRATLKLADLPRNSSATRLHNRCQLTGRPHAYYRKLKVSRIALRELGQSGLAPGLVKSSW</sequence>
<dbReference type="NCBIfam" id="NF006477">
    <property type="entry name" value="PRK08881.1"/>
    <property type="match status" value="1"/>
</dbReference>
<dbReference type="FunFam" id="1.10.287.1480:FF:000001">
    <property type="entry name" value="30S ribosomal protein S14"/>
    <property type="match status" value="1"/>
</dbReference>
<dbReference type="PROSITE" id="PS00527">
    <property type="entry name" value="RIBOSOMAL_S14"/>
    <property type="match status" value="1"/>
</dbReference>
<comment type="similarity">
    <text evidence="2 7">Belongs to the universal ribosomal protein uS14 family.</text>
</comment>
<dbReference type="Pfam" id="PF00253">
    <property type="entry name" value="Ribosomal_S14"/>
    <property type="match status" value="1"/>
</dbReference>
<accession>A0A2T7GA01</accession>
<comment type="subunit">
    <text evidence="6 7">Part of the 30S ribosomal subunit. Contacts proteins S3 and S10.</text>
</comment>
<organism evidence="8 9">
    <name type="scientific">Pelagivirga sediminicola</name>
    <dbReference type="NCBI Taxonomy" id="2170575"/>
    <lineage>
        <taxon>Bacteria</taxon>
        <taxon>Pseudomonadati</taxon>
        <taxon>Pseudomonadota</taxon>
        <taxon>Alphaproteobacteria</taxon>
        <taxon>Rhodobacterales</taxon>
        <taxon>Paracoccaceae</taxon>
        <taxon>Pelagivirga</taxon>
    </lineage>
</organism>
<dbReference type="InterPro" id="IPR023036">
    <property type="entry name" value="Ribosomal_uS14_bac/plastid"/>
</dbReference>
<dbReference type="InterPro" id="IPR001209">
    <property type="entry name" value="Ribosomal_uS14"/>
</dbReference>
<dbReference type="GO" id="GO:0005737">
    <property type="term" value="C:cytoplasm"/>
    <property type="evidence" value="ECO:0007669"/>
    <property type="project" value="UniProtKB-ARBA"/>
</dbReference>
<dbReference type="EMBL" id="QCYH01000002">
    <property type="protein sequence ID" value="PVA11243.1"/>
    <property type="molecule type" value="Genomic_DNA"/>
</dbReference>
<dbReference type="Gene3D" id="1.10.287.1480">
    <property type="match status" value="1"/>
</dbReference>
<keyword evidence="3 7" id="KW-0689">Ribosomal protein</keyword>
<keyword evidence="9" id="KW-1185">Reference proteome</keyword>
<gene>
    <name evidence="7" type="primary">rpsN</name>
    <name evidence="8" type="ORF">DC366_05685</name>
</gene>
<evidence type="ECO:0000256" key="4">
    <source>
        <dbReference type="ARBA" id="ARBA00023274"/>
    </source>
</evidence>
<dbReference type="InterPro" id="IPR018271">
    <property type="entry name" value="Ribosomal_uS14_CS"/>
</dbReference>
<dbReference type="AlphaFoldDB" id="A0A2T7GA01"/>
<comment type="function">
    <text evidence="1 7">Binds 16S rRNA, required for the assembly of 30S particles and may also be responsible for determining the conformation of the 16S rRNA at the A site.</text>
</comment>
<dbReference type="GO" id="GO:0003735">
    <property type="term" value="F:structural constituent of ribosome"/>
    <property type="evidence" value="ECO:0007669"/>
    <property type="project" value="InterPro"/>
</dbReference>
<evidence type="ECO:0000256" key="3">
    <source>
        <dbReference type="ARBA" id="ARBA00022980"/>
    </source>
</evidence>
<dbReference type="OrthoDB" id="9810484at2"/>
<dbReference type="SUPFAM" id="SSF57716">
    <property type="entry name" value="Glucocorticoid receptor-like (DNA-binding domain)"/>
    <property type="match status" value="1"/>
</dbReference>
<proteinExistence type="inferred from homology"/>
<dbReference type="Proteomes" id="UP000244446">
    <property type="component" value="Unassembled WGS sequence"/>
</dbReference>
<evidence type="ECO:0000313" key="8">
    <source>
        <dbReference type="EMBL" id="PVA11243.1"/>
    </source>
</evidence>
<dbReference type="HAMAP" id="MF_00537">
    <property type="entry name" value="Ribosomal_uS14_1"/>
    <property type="match status" value="1"/>
</dbReference>
<dbReference type="GO" id="GO:0006412">
    <property type="term" value="P:translation"/>
    <property type="evidence" value="ECO:0007669"/>
    <property type="project" value="UniProtKB-UniRule"/>
</dbReference>
<evidence type="ECO:0000256" key="5">
    <source>
        <dbReference type="ARBA" id="ARBA00035167"/>
    </source>
</evidence>
<evidence type="ECO:0000256" key="2">
    <source>
        <dbReference type="ARBA" id="ARBA00009083"/>
    </source>
</evidence>
<dbReference type="RefSeq" id="WP_108691215.1">
    <property type="nucleotide sequence ID" value="NZ_QCYH01000002.1"/>
</dbReference>